<organism evidence="3 4">
    <name type="scientific">Pseudanabaena galeata UHCC 0370</name>
    <dbReference type="NCBI Taxonomy" id="3110310"/>
    <lineage>
        <taxon>Bacteria</taxon>
        <taxon>Bacillati</taxon>
        <taxon>Cyanobacteriota</taxon>
        <taxon>Cyanophyceae</taxon>
        <taxon>Pseudanabaenales</taxon>
        <taxon>Pseudanabaenaceae</taxon>
        <taxon>Pseudanabaena</taxon>
    </lineage>
</organism>
<evidence type="ECO:0000313" key="4">
    <source>
        <dbReference type="Proteomes" id="UP001301388"/>
    </source>
</evidence>
<name>A0ABU5TG54_9CYAN</name>
<sequence length="125" mass="14545">MSQIQFYINLSQEELETAALLLESNRYRASISRAYYSMYYATQALLISENINTSTHKGLIKLFRLHFIKTSKLSNELSVILGDTYDLRQLADYGEEVELTTEQVKITLQNAKDFLYQVRDYLNLS</sequence>
<feature type="domain" description="HEPN" evidence="2">
    <location>
        <begin position="6"/>
        <end position="116"/>
    </location>
</feature>
<dbReference type="Proteomes" id="UP001301388">
    <property type="component" value="Unassembled WGS sequence"/>
</dbReference>
<reference evidence="3 4" key="1">
    <citation type="submission" date="2023-12" db="EMBL/GenBank/DDBJ databases">
        <title>Baltic Sea Cyanobacteria.</title>
        <authorList>
            <person name="Delbaje E."/>
            <person name="Fewer D.P."/>
            <person name="Shishido T.K."/>
        </authorList>
    </citation>
    <scope>NUCLEOTIDE SEQUENCE [LARGE SCALE GENOMIC DNA]</scope>
    <source>
        <strain evidence="3 4">UHCC 0370</strain>
    </source>
</reference>
<dbReference type="InterPro" id="IPR007842">
    <property type="entry name" value="HEPN_dom"/>
</dbReference>
<dbReference type="PANTHER" id="PTHR36565">
    <property type="entry name" value="UPF0332 PROTEIN TM_1000"/>
    <property type="match status" value="1"/>
</dbReference>
<evidence type="ECO:0000256" key="1">
    <source>
        <dbReference type="ARBA" id="ARBA00038248"/>
    </source>
</evidence>
<dbReference type="Pfam" id="PF05168">
    <property type="entry name" value="HEPN"/>
    <property type="match status" value="1"/>
</dbReference>
<protein>
    <submittedName>
        <fullName evidence="3">HEPN domain-containing protein</fullName>
    </submittedName>
</protein>
<dbReference type="Gene3D" id="1.20.120.330">
    <property type="entry name" value="Nucleotidyltransferases domain 2"/>
    <property type="match status" value="1"/>
</dbReference>
<comment type="caution">
    <text evidence="3">The sequence shown here is derived from an EMBL/GenBank/DDBJ whole genome shotgun (WGS) entry which is preliminary data.</text>
</comment>
<evidence type="ECO:0000259" key="2">
    <source>
        <dbReference type="Pfam" id="PF05168"/>
    </source>
</evidence>
<accession>A0ABU5TG54</accession>
<gene>
    <name evidence="3" type="ORF">VB774_06550</name>
</gene>
<comment type="similarity">
    <text evidence="1">Belongs to the UPF0332 family.</text>
</comment>
<proteinExistence type="inferred from homology"/>
<dbReference type="RefSeq" id="WP_323260735.1">
    <property type="nucleotide sequence ID" value="NZ_JAYGIE010000021.1"/>
</dbReference>
<dbReference type="InterPro" id="IPR052226">
    <property type="entry name" value="UPF0332_toxin"/>
</dbReference>
<dbReference type="PANTHER" id="PTHR36565:SF1">
    <property type="entry name" value="UPF0332 PROTEIN TM_1000"/>
    <property type="match status" value="1"/>
</dbReference>
<evidence type="ECO:0000313" key="3">
    <source>
        <dbReference type="EMBL" id="MEA5477277.1"/>
    </source>
</evidence>
<dbReference type="EMBL" id="JAYGIE010000021">
    <property type="protein sequence ID" value="MEA5477277.1"/>
    <property type="molecule type" value="Genomic_DNA"/>
</dbReference>
<keyword evidence="4" id="KW-1185">Reference proteome</keyword>